<dbReference type="RefSeq" id="WP_113869950.1">
    <property type="nucleotide sequence ID" value="NZ_BAABQN010000013.1"/>
</dbReference>
<name>A0A366DSZ7_9BACI</name>
<dbReference type="OrthoDB" id="2064143at2"/>
<proteinExistence type="predicted"/>
<protein>
    <submittedName>
        <fullName evidence="1">Uncharacterized protein</fullName>
    </submittedName>
</protein>
<keyword evidence="2" id="KW-1185">Reference proteome</keyword>
<reference evidence="1 2" key="1">
    <citation type="submission" date="2018-06" db="EMBL/GenBank/DDBJ databases">
        <title>Genomic Encyclopedia of Type Strains, Phase IV (KMG-IV): sequencing the most valuable type-strain genomes for metagenomic binning, comparative biology and taxonomic classification.</title>
        <authorList>
            <person name="Goeker M."/>
        </authorList>
    </citation>
    <scope>NUCLEOTIDE SEQUENCE [LARGE SCALE GENOMIC DNA]</scope>
    <source>
        <strain evidence="1 2">DSM 15140</strain>
    </source>
</reference>
<sequence>MKENYQSVYENIILNCFRFLKFKNLYEVEVLTLYEYQLRMQAYRLSRVDHEYDMHMKAWLNNQVKGTKEQGNKQVPIYKKFTQFFDYEKRLKEIEKPLQQLTEQENKMAQAARQANQKGG</sequence>
<organism evidence="1 2">
    <name type="scientific">Paraliobacillus ryukyuensis</name>
    <dbReference type="NCBI Taxonomy" id="200904"/>
    <lineage>
        <taxon>Bacteria</taxon>
        <taxon>Bacillati</taxon>
        <taxon>Bacillota</taxon>
        <taxon>Bacilli</taxon>
        <taxon>Bacillales</taxon>
        <taxon>Bacillaceae</taxon>
        <taxon>Paraliobacillus</taxon>
    </lineage>
</organism>
<evidence type="ECO:0000313" key="2">
    <source>
        <dbReference type="Proteomes" id="UP000252254"/>
    </source>
</evidence>
<dbReference type="AlphaFoldDB" id="A0A366DSZ7"/>
<comment type="caution">
    <text evidence="1">The sequence shown here is derived from an EMBL/GenBank/DDBJ whole genome shotgun (WGS) entry which is preliminary data.</text>
</comment>
<dbReference type="EMBL" id="QNRI01000012">
    <property type="protein sequence ID" value="RBO93216.1"/>
    <property type="molecule type" value="Genomic_DNA"/>
</dbReference>
<evidence type="ECO:0000313" key="1">
    <source>
        <dbReference type="EMBL" id="RBO93216.1"/>
    </source>
</evidence>
<gene>
    <name evidence="1" type="ORF">DES48_11217</name>
</gene>
<accession>A0A366DSZ7</accession>
<dbReference type="STRING" id="200904.GCA_900168775_03027"/>
<dbReference type="Proteomes" id="UP000252254">
    <property type="component" value="Unassembled WGS sequence"/>
</dbReference>